<comment type="caution">
    <text evidence="2">The sequence shown here is derived from an EMBL/GenBank/DDBJ whole genome shotgun (WGS) entry which is preliminary data.</text>
</comment>
<dbReference type="PANTHER" id="PTHR33099">
    <property type="entry name" value="FE2OG DIOXYGENASE DOMAIN-CONTAINING PROTEIN"/>
    <property type="match status" value="1"/>
</dbReference>
<dbReference type="EMBL" id="LNIX01000016">
    <property type="protein sequence ID" value="OXA46081.1"/>
    <property type="molecule type" value="Genomic_DNA"/>
</dbReference>
<dbReference type="AlphaFoldDB" id="A0A226DN97"/>
<evidence type="ECO:0000313" key="2">
    <source>
        <dbReference type="EMBL" id="OXA46081.1"/>
    </source>
</evidence>
<reference evidence="2 3" key="1">
    <citation type="submission" date="2015-12" db="EMBL/GenBank/DDBJ databases">
        <title>The genome of Folsomia candida.</title>
        <authorList>
            <person name="Faddeeva A."/>
            <person name="Derks M.F."/>
            <person name="Anvar Y."/>
            <person name="Smit S."/>
            <person name="Van Straalen N."/>
            <person name="Roelofs D."/>
        </authorList>
    </citation>
    <scope>NUCLEOTIDE SEQUENCE [LARGE SCALE GENOMIC DNA]</scope>
    <source>
        <strain evidence="2 3">VU population</strain>
        <tissue evidence="2">Whole body</tissue>
    </source>
</reference>
<dbReference type="PANTHER" id="PTHR33099:SF13">
    <property type="entry name" value="F-BOX DOMAIN-CONTAINING PROTEIN-RELATED"/>
    <property type="match status" value="1"/>
</dbReference>
<proteinExistence type="predicted"/>
<feature type="compositionally biased region" description="Low complexity" evidence="1">
    <location>
        <begin position="12"/>
        <end position="21"/>
    </location>
</feature>
<dbReference type="Proteomes" id="UP000198287">
    <property type="component" value="Unassembled WGS sequence"/>
</dbReference>
<evidence type="ECO:0000313" key="3">
    <source>
        <dbReference type="Proteomes" id="UP000198287"/>
    </source>
</evidence>
<feature type="region of interest" description="Disordered" evidence="1">
    <location>
        <begin position="1"/>
        <end position="33"/>
    </location>
</feature>
<feature type="compositionally biased region" description="Acidic residues" evidence="1">
    <location>
        <begin position="1"/>
        <end position="11"/>
    </location>
</feature>
<accession>A0A226DN97</accession>
<sequence length="356" mass="40270">MESNNSDEAENDNSTSSSSSHPEYHPPSPKIPKMADPVTEKLLKYLDQFVTLVRTGEFVVDLKLENMPDFELELKLIETGEVLKFPISPEETFTIKELLASKIETTNPLDWSRLEEKMLNGVKAQLGLETERISVSLQKLIIQKPGTPRPPELNQLHNRDEVSVTSFGHVVIQLPSIYTGGHFRFSNEEKRQEFNLSTPTGDVQCLAFFTKIEHDPILTGSRTLLIYNLVIESKINFLPEAPAVQNNVPSLTQIIQEWKGTQDLVKVVKHSNRNLKLAAVSNFLLDALQANQITLFHGNFTYPEGSQEIQTENVVLPEYYQIDELKLLTSPDPQVEEAYRNFYKTKKTTTTPTATA</sequence>
<keyword evidence="3" id="KW-1185">Reference proteome</keyword>
<protein>
    <submittedName>
        <fullName evidence="2">Uncharacterized protein</fullName>
    </submittedName>
</protein>
<evidence type="ECO:0000256" key="1">
    <source>
        <dbReference type="SAM" id="MobiDB-lite"/>
    </source>
</evidence>
<gene>
    <name evidence="2" type="ORF">Fcan01_19312</name>
</gene>
<name>A0A226DN97_FOLCA</name>
<organism evidence="2 3">
    <name type="scientific">Folsomia candida</name>
    <name type="common">Springtail</name>
    <dbReference type="NCBI Taxonomy" id="158441"/>
    <lineage>
        <taxon>Eukaryota</taxon>
        <taxon>Metazoa</taxon>
        <taxon>Ecdysozoa</taxon>
        <taxon>Arthropoda</taxon>
        <taxon>Hexapoda</taxon>
        <taxon>Collembola</taxon>
        <taxon>Entomobryomorpha</taxon>
        <taxon>Isotomoidea</taxon>
        <taxon>Isotomidae</taxon>
        <taxon>Proisotominae</taxon>
        <taxon>Folsomia</taxon>
    </lineage>
</organism>